<dbReference type="InterPro" id="IPR001310">
    <property type="entry name" value="Histidine_triad_HIT"/>
</dbReference>
<comment type="caution">
    <text evidence="5">The sequence shown here is derived from an EMBL/GenBank/DDBJ whole genome shotgun (WGS) entry which is preliminary data.</text>
</comment>
<feature type="short sequence motif" description="Histidine triad motif" evidence="2 3">
    <location>
        <begin position="98"/>
        <end position="102"/>
    </location>
</feature>
<gene>
    <name evidence="5" type="ORF">H8693_03245</name>
</gene>
<protein>
    <submittedName>
        <fullName evidence="5">Histidine triad nucleotide-binding protein</fullName>
    </submittedName>
</protein>
<dbReference type="Proteomes" id="UP000617951">
    <property type="component" value="Unassembled WGS sequence"/>
</dbReference>
<evidence type="ECO:0000256" key="3">
    <source>
        <dbReference type="PROSITE-ProRule" id="PRU00464"/>
    </source>
</evidence>
<evidence type="ECO:0000259" key="4">
    <source>
        <dbReference type="PROSITE" id="PS51084"/>
    </source>
</evidence>
<dbReference type="Gene3D" id="3.30.428.10">
    <property type="entry name" value="HIT-like"/>
    <property type="match status" value="1"/>
</dbReference>
<dbReference type="RefSeq" id="WP_178618585.1">
    <property type="nucleotide sequence ID" value="NZ_JACRSS010000001.1"/>
</dbReference>
<keyword evidence="6" id="KW-1185">Reference proteome</keyword>
<dbReference type="GO" id="GO:0003824">
    <property type="term" value="F:catalytic activity"/>
    <property type="evidence" value="ECO:0007669"/>
    <property type="project" value="InterPro"/>
</dbReference>
<evidence type="ECO:0000313" key="6">
    <source>
        <dbReference type="Proteomes" id="UP000617951"/>
    </source>
</evidence>
<dbReference type="PROSITE" id="PS00892">
    <property type="entry name" value="HIT_1"/>
    <property type="match status" value="1"/>
</dbReference>
<evidence type="ECO:0000256" key="1">
    <source>
        <dbReference type="PIRSR" id="PIRSR601310-1"/>
    </source>
</evidence>
<accession>A0A926HWQ9</accession>
<dbReference type="InterPro" id="IPR019808">
    <property type="entry name" value="Histidine_triad_CS"/>
</dbReference>
<dbReference type="InterPro" id="IPR036265">
    <property type="entry name" value="HIT-like_sf"/>
</dbReference>
<dbReference type="Pfam" id="PF01230">
    <property type="entry name" value="HIT"/>
    <property type="match status" value="1"/>
</dbReference>
<name>A0A926HWQ9_9FIRM</name>
<feature type="domain" description="HIT" evidence="4">
    <location>
        <begin position="5"/>
        <end position="114"/>
    </location>
</feature>
<organism evidence="5 6">
    <name type="scientific">Guopingia tenuis</name>
    <dbReference type="NCBI Taxonomy" id="2763656"/>
    <lineage>
        <taxon>Bacteria</taxon>
        <taxon>Bacillati</taxon>
        <taxon>Bacillota</taxon>
        <taxon>Clostridia</taxon>
        <taxon>Christensenellales</taxon>
        <taxon>Christensenellaceae</taxon>
        <taxon>Guopingia</taxon>
    </lineage>
</organism>
<dbReference type="InterPro" id="IPR011146">
    <property type="entry name" value="HIT-like"/>
</dbReference>
<sequence length="114" mass="12288">MQDCIFCKIIAGEIPSQKVYEDEQVLAFLDIDAKAPVHVLIIPKKHVGSVLELGEEDGALTAHIFAVVKKLAEELGVAKDGFRLVTNTGLAAGQTVPHLHFHLLGGRELGWPPG</sequence>
<dbReference type="PANTHER" id="PTHR23089">
    <property type="entry name" value="HISTIDINE TRIAD HIT PROTEIN"/>
    <property type="match status" value="1"/>
</dbReference>
<proteinExistence type="predicted"/>
<dbReference type="SUPFAM" id="SSF54197">
    <property type="entry name" value="HIT-like"/>
    <property type="match status" value="1"/>
</dbReference>
<feature type="active site" description="Tele-AMP-histidine intermediate" evidence="1">
    <location>
        <position position="100"/>
    </location>
</feature>
<dbReference type="AlphaFoldDB" id="A0A926HWQ9"/>
<dbReference type="PRINTS" id="PR00332">
    <property type="entry name" value="HISTRIAD"/>
</dbReference>
<evidence type="ECO:0000256" key="2">
    <source>
        <dbReference type="PIRSR" id="PIRSR601310-3"/>
    </source>
</evidence>
<dbReference type="EMBL" id="JACRSS010000001">
    <property type="protein sequence ID" value="MBC8537951.1"/>
    <property type="molecule type" value="Genomic_DNA"/>
</dbReference>
<evidence type="ECO:0000313" key="5">
    <source>
        <dbReference type="EMBL" id="MBC8537951.1"/>
    </source>
</evidence>
<reference evidence="5" key="1">
    <citation type="submission" date="2020-08" db="EMBL/GenBank/DDBJ databases">
        <title>Genome public.</title>
        <authorList>
            <person name="Liu C."/>
            <person name="Sun Q."/>
        </authorList>
    </citation>
    <scope>NUCLEOTIDE SEQUENCE</scope>
    <source>
        <strain evidence="5">NSJ-63</strain>
    </source>
</reference>
<dbReference type="PROSITE" id="PS51084">
    <property type="entry name" value="HIT_2"/>
    <property type="match status" value="1"/>
</dbReference>
<dbReference type="CDD" id="cd01276">
    <property type="entry name" value="PKCI_related"/>
    <property type="match status" value="1"/>
</dbReference>